<organism evidence="8 9">
    <name type="scientific">Microcella alkalica</name>
    <dbReference type="NCBI Taxonomy" id="355930"/>
    <lineage>
        <taxon>Bacteria</taxon>
        <taxon>Bacillati</taxon>
        <taxon>Actinomycetota</taxon>
        <taxon>Actinomycetes</taxon>
        <taxon>Micrococcales</taxon>
        <taxon>Microbacteriaceae</taxon>
        <taxon>Microcella</taxon>
    </lineage>
</organism>
<evidence type="ECO:0000256" key="3">
    <source>
        <dbReference type="ARBA" id="ARBA00022989"/>
    </source>
</evidence>
<reference evidence="8 9" key="1">
    <citation type="submission" date="2020-07" db="EMBL/GenBank/DDBJ databases">
        <title>Sequencing the genomes of 1000 actinobacteria strains.</title>
        <authorList>
            <person name="Klenk H.-P."/>
        </authorList>
    </citation>
    <scope>NUCLEOTIDE SEQUENCE [LARGE SCALE GENOMIC DNA]</scope>
    <source>
        <strain evidence="8 9">DSM 19663</strain>
    </source>
</reference>
<proteinExistence type="predicted"/>
<dbReference type="Pfam" id="PF02656">
    <property type="entry name" value="DUF202"/>
    <property type="match status" value="1"/>
</dbReference>
<evidence type="ECO:0000259" key="7">
    <source>
        <dbReference type="Pfam" id="PF02656"/>
    </source>
</evidence>
<comment type="subcellular location">
    <subcellularLocation>
        <location evidence="1">Endomembrane system</location>
        <topology evidence="1">Multi-pass membrane protein</topology>
    </subcellularLocation>
</comment>
<keyword evidence="9" id="KW-1185">Reference proteome</keyword>
<evidence type="ECO:0000256" key="1">
    <source>
        <dbReference type="ARBA" id="ARBA00004127"/>
    </source>
</evidence>
<dbReference type="AlphaFoldDB" id="A0A839EAW8"/>
<name>A0A839EAW8_9MICO</name>
<feature type="domain" description="DUF202" evidence="7">
    <location>
        <begin position="35"/>
        <end position="97"/>
    </location>
</feature>
<evidence type="ECO:0000313" key="9">
    <source>
        <dbReference type="Proteomes" id="UP000585905"/>
    </source>
</evidence>
<accession>A0A839EAW8</accession>
<dbReference type="InterPro" id="IPR003807">
    <property type="entry name" value="DUF202"/>
</dbReference>
<dbReference type="GO" id="GO:0012505">
    <property type="term" value="C:endomembrane system"/>
    <property type="evidence" value="ECO:0007669"/>
    <property type="project" value="UniProtKB-SubCell"/>
</dbReference>
<evidence type="ECO:0000256" key="6">
    <source>
        <dbReference type="SAM" id="Phobius"/>
    </source>
</evidence>
<comment type="caution">
    <text evidence="8">The sequence shown here is derived from an EMBL/GenBank/DDBJ whole genome shotgun (WGS) entry which is preliminary data.</text>
</comment>
<keyword evidence="4 6" id="KW-0472">Membrane</keyword>
<feature type="transmembrane region" description="Helical" evidence="6">
    <location>
        <begin position="112"/>
        <end position="135"/>
    </location>
</feature>
<feature type="transmembrane region" description="Helical" evidence="6">
    <location>
        <begin position="44"/>
        <end position="64"/>
    </location>
</feature>
<dbReference type="EMBL" id="JACGWX010000006">
    <property type="protein sequence ID" value="MBA8848617.1"/>
    <property type="molecule type" value="Genomic_DNA"/>
</dbReference>
<gene>
    <name evidence="8" type="ORF">FHX53_002227</name>
</gene>
<evidence type="ECO:0000313" key="8">
    <source>
        <dbReference type="EMBL" id="MBA8848617.1"/>
    </source>
</evidence>
<feature type="region of interest" description="Disordered" evidence="5">
    <location>
        <begin position="1"/>
        <end position="23"/>
    </location>
</feature>
<evidence type="ECO:0000256" key="4">
    <source>
        <dbReference type="ARBA" id="ARBA00023136"/>
    </source>
</evidence>
<evidence type="ECO:0000256" key="5">
    <source>
        <dbReference type="SAM" id="MobiDB-lite"/>
    </source>
</evidence>
<keyword evidence="2 6" id="KW-0812">Transmembrane</keyword>
<evidence type="ECO:0000256" key="2">
    <source>
        <dbReference type="ARBA" id="ARBA00022692"/>
    </source>
</evidence>
<sequence>MSEPEKSSVGAGPPDDRRPRAVYGVGSEPDVQASLANERTALSWIRTGLALVAGGVALATLASFGELPVVIIVIAGLASLGGGLLAIWSLIGWRRTEIAMRLREPLPPPSALPWLVGAVVAVAIFLAGFAAYQALTGV</sequence>
<keyword evidence="3 6" id="KW-1133">Transmembrane helix</keyword>
<dbReference type="RefSeq" id="WP_343050982.1">
    <property type="nucleotide sequence ID" value="NZ_BAAAOV010000012.1"/>
</dbReference>
<feature type="transmembrane region" description="Helical" evidence="6">
    <location>
        <begin position="70"/>
        <end position="91"/>
    </location>
</feature>
<dbReference type="Proteomes" id="UP000585905">
    <property type="component" value="Unassembled WGS sequence"/>
</dbReference>
<protein>
    <submittedName>
        <fullName evidence="8">Putative membrane protein</fullName>
    </submittedName>
</protein>